<name>A0A3S9HME3_9BURK</name>
<dbReference type="Proteomes" id="UP000275663">
    <property type="component" value="Chromosome"/>
</dbReference>
<keyword evidence="1" id="KW-1133">Transmembrane helix</keyword>
<feature type="transmembrane region" description="Helical" evidence="1">
    <location>
        <begin position="6"/>
        <end position="26"/>
    </location>
</feature>
<proteinExistence type="predicted"/>
<dbReference type="AlphaFoldDB" id="A0A3S9HME3"/>
<dbReference type="RefSeq" id="WP_126128652.1">
    <property type="nucleotide sequence ID" value="NZ_CP034464.1"/>
</dbReference>
<evidence type="ECO:0000256" key="1">
    <source>
        <dbReference type="SAM" id="Phobius"/>
    </source>
</evidence>
<organism evidence="2 3">
    <name type="scientific">Undibacterium parvum</name>
    <dbReference type="NCBI Taxonomy" id="401471"/>
    <lineage>
        <taxon>Bacteria</taxon>
        <taxon>Pseudomonadati</taxon>
        <taxon>Pseudomonadota</taxon>
        <taxon>Betaproteobacteria</taxon>
        <taxon>Burkholderiales</taxon>
        <taxon>Oxalobacteraceae</taxon>
        <taxon>Undibacterium</taxon>
    </lineage>
</organism>
<evidence type="ECO:0000313" key="2">
    <source>
        <dbReference type="EMBL" id="AZP13276.1"/>
    </source>
</evidence>
<protein>
    <submittedName>
        <fullName evidence="2">Uncharacterized protein</fullName>
    </submittedName>
</protein>
<gene>
    <name evidence="2" type="ORF">EJN92_15480</name>
</gene>
<sequence length="251" mass="28367">MFSYFLEDYSWLMAVFCFISIFLLWLRRAPMPRENARPAADWERSIIMPKVSDAMLGDSGRLSRDASGSSQHSARLAVMPLKRTSNSPAGYKDDDLFDFEPSTIGAGIVVEQTSTLQQAQFWADLGMPGETIAILSPIIAEDANPASWLLLMDAYVRCGMQAEYQDLGLKFSAQFNGQVPSWELRQSAYVQKGLNDYPELEKRIHQRLAQSDGALWLAQLLRDDRGGKRQGFEYAVYCDLVRLYETLEPNS</sequence>
<keyword evidence="1" id="KW-0812">Transmembrane</keyword>
<dbReference type="OrthoDB" id="9180424at2"/>
<keyword evidence="3" id="KW-1185">Reference proteome</keyword>
<dbReference type="KEGG" id="upv:EJN92_15480"/>
<keyword evidence="1" id="KW-0472">Membrane</keyword>
<evidence type="ECO:0000313" key="3">
    <source>
        <dbReference type="Proteomes" id="UP000275663"/>
    </source>
</evidence>
<accession>A0A3S9HME3</accession>
<reference evidence="2 3" key="1">
    <citation type="journal article" date="2011" name="Int. J. Syst. Evol. Microbiol.">
        <title>Description of Undibacterium oligocarboniphilum sp. nov., isolated from purified water, and Undibacterium pigrum strain CCUG 49012 as the type strain of Undibacterium parvum sp. nov., and emended descriptions of the genus Undibacterium and the species Undibacterium pigrum.</title>
        <authorList>
            <person name="Eder W."/>
            <person name="Wanner G."/>
            <person name="Ludwig W."/>
            <person name="Busse H.J."/>
            <person name="Ziemke-Kageler F."/>
            <person name="Lang E."/>
        </authorList>
    </citation>
    <scope>NUCLEOTIDE SEQUENCE [LARGE SCALE GENOMIC DNA]</scope>
    <source>
        <strain evidence="2 3">DSM 23061</strain>
    </source>
</reference>
<dbReference type="EMBL" id="CP034464">
    <property type="protein sequence ID" value="AZP13276.1"/>
    <property type="molecule type" value="Genomic_DNA"/>
</dbReference>